<proteinExistence type="predicted"/>
<organism evidence="4 5">
    <name type="scientific">Salinibacterium amurskyense</name>
    <dbReference type="NCBI Taxonomy" id="205941"/>
    <lineage>
        <taxon>Bacteria</taxon>
        <taxon>Bacillati</taxon>
        <taxon>Actinomycetota</taxon>
        <taxon>Actinomycetes</taxon>
        <taxon>Micrococcales</taxon>
        <taxon>Microbacteriaceae</taxon>
        <taxon>Salinibacterium</taxon>
    </lineage>
</organism>
<dbReference type="InterPro" id="IPR025924">
    <property type="entry name" value="YHYH_dom"/>
</dbReference>
<dbReference type="EMBL" id="PGFH01000002">
    <property type="protein sequence ID" value="PJJ78274.1"/>
    <property type="molecule type" value="Genomic_DNA"/>
</dbReference>
<feature type="compositionally biased region" description="Gly residues" evidence="1">
    <location>
        <begin position="336"/>
        <end position="358"/>
    </location>
</feature>
<dbReference type="AlphaFoldDB" id="A0A2M9D264"/>
<evidence type="ECO:0000313" key="4">
    <source>
        <dbReference type="EMBL" id="PJJ78274.1"/>
    </source>
</evidence>
<feature type="region of interest" description="Disordered" evidence="1">
    <location>
        <begin position="321"/>
        <end position="358"/>
    </location>
</feature>
<evidence type="ECO:0000256" key="2">
    <source>
        <dbReference type="SAM" id="SignalP"/>
    </source>
</evidence>
<dbReference type="OrthoDB" id="9796530at2"/>
<dbReference type="Pfam" id="PF14240">
    <property type="entry name" value="YHYH"/>
    <property type="match status" value="1"/>
</dbReference>
<reference evidence="4 5" key="1">
    <citation type="submission" date="2017-11" db="EMBL/GenBank/DDBJ databases">
        <title>Genomic Encyclopedia of Archaeal and Bacterial Type Strains, Phase II (KMG-II): From Individual Species to Whole Genera.</title>
        <authorList>
            <person name="Goeker M."/>
        </authorList>
    </citation>
    <scope>NUCLEOTIDE SEQUENCE [LARGE SCALE GENOMIC DNA]</scope>
    <source>
        <strain evidence="4 5">DSM 16400</strain>
    </source>
</reference>
<accession>A0A2M9D264</accession>
<feature type="chain" id="PRO_5014760666" evidence="2">
    <location>
        <begin position="26"/>
        <end position="358"/>
    </location>
</feature>
<evidence type="ECO:0000259" key="3">
    <source>
        <dbReference type="Pfam" id="PF14240"/>
    </source>
</evidence>
<feature type="domain" description="YHYH" evidence="3">
    <location>
        <begin position="171"/>
        <end position="273"/>
    </location>
</feature>
<dbReference type="Proteomes" id="UP000231742">
    <property type="component" value="Unassembled WGS sequence"/>
</dbReference>
<evidence type="ECO:0000313" key="5">
    <source>
        <dbReference type="Proteomes" id="UP000231742"/>
    </source>
</evidence>
<evidence type="ECO:0000256" key="1">
    <source>
        <dbReference type="SAM" id="MobiDB-lite"/>
    </source>
</evidence>
<name>A0A2M9D264_9MICO</name>
<dbReference type="PROSITE" id="PS51257">
    <property type="entry name" value="PROKAR_LIPOPROTEIN"/>
    <property type="match status" value="1"/>
</dbReference>
<keyword evidence="5" id="KW-1185">Reference proteome</keyword>
<keyword evidence="2" id="KW-0732">Signal</keyword>
<dbReference type="RefSeq" id="WP_100389332.1">
    <property type="nucleotide sequence ID" value="NZ_BMZU01000002.1"/>
</dbReference>
<sequence length="358" mass="36424">MTTSARLVLVPLACLVLLASACASADTATDGDSSSSATSATDVEVAALFADGALTADPITVDCTLENGSETTCYQFEVDSLSTAVDSDGPYCPATTSDVGGIWVWDGEDPGLYALDEDFWDLMSAQGYEFADENGDVTIVDPAGGAPSSSTTENSCLQATPDDSYHLQVLIPTTPELLDEATDLSTISQVGLAFDGVTIFGDAPSVGDTGGLPALDACGGHIDPSGYYHWHFGAESIQSNLDAAGANVSCAIEQDNEAAVAFSYDGYVIYGSEEDGAVPTDLDECGGHVSDTEEFGEVYHYHLSTDSPNLPVCRVGASATGNLTSPDGEGISLPNGSGGGNGAPAGGPPAGGQPGRDE</sequence>
<gene>
    <name evidence="4" type="ORF">CLV85_1840</name>
</gene>
<feature type="signal peptide" evidence="2">
    <location>
        <begin position="1"/>
        <end position="25"/>
    </location>
</feature>
<protein>
    <submittedName>
        <fullName evidence="4">YHYH protein</fullName>
    </submittedName>
</protein>
<comment type="caution">
    <text evidence="4">The sequence shown here is derived from an EMBL/GenBank/DDBJ whole genome shotgun (WGS) entry which is preliminary data.</text>
</comment>